<organism evidence="1 2">
    <name type="scientific">Ochrobactrum soli</name>
    <dbReference type="NCBI Taxonomy" id="2448455"/>
    <lineage>
        <taxon>Bacteria</taxon>
        <taxon>Pseudomonadati</taxon>
        <taxon>Pseudomonadota</taxon>
        <taxon>Alphaproteobacteria</taxon>
        <taxon>Hyphomicrobiales</taxon>
        <taxon>Brucellaceae</taxon>
        <taxon>Brucella/Ochrobactrum group</taxon>
        <taxon>Ochrobactrum</taxon>
    </lineage>
</organism>
<dbReference type="Proteomes" id="UP000246073">
    <property type="component" value="Unassembled WGS sequence"/>
</dbReference>
<accession>A0A2P9HLV1</accession>
<evidence type="ECO:0000313" key="1">
    <source>
        <dbReference type="EMBL" id="SPL65082.1"/>
    </source>
</evidence>
<dbReference type="EMBL" id="OOFM01000005">
    <property type="protein sequence ID" value="SPL65082.1"/>
    <property type="molecule type" value="Genomic_DNA"/>
</dbReference>
<name>A0A2P9HLV1_9HYPH</name>
<gene>
    <name evidence="1" type="ORF">OHAE_949</name>
</gene>
<protein>
    <submittedName>
        <fullName evidence="1">Uncharacterized protein</fullName>
    </submittedName>
</protein>
<evidence type="ECO:0000313" key="2">
    <source>
        <dbReference type="Proteomes" id="UP000246073"/>
    </source>
</evidence>
<proteinExistence type="predicted"/>
<dbReference type="AlphaFoldDB" id="A0A2P9HLV1"/>
<reference evidence="2" key="1">
    <citation type="submission" date="2017-12" db="EMBL/GenBank/DDBJ databases">
        <authorList>
            <person name="Diaz M."/>
        </authorList>
    </citation>
    <scope>NUCLEOTIDE SEQUENCE [LARGE SCALE GENOMIC DNA]</scope>
    <source>
        <strain evidence="2">FI11154</strain>
    </source>
</reference>
<sequence length="40" mass="4436">MDRMGALAFLPPDEAFEMVRKRTLLIMPLILFAVVSGKAS</sequence>